<organism evidence="2 3">
    <name type="scientific">Alternaria alternata</name>
    <name type="common">Alternaria rot fungus</name>
    <name type="synonym">Torula alternata</name>
    <dbReference type="NCBI Taxonomy" id="5599"/>
    <lineage>
        <taxon>Eukaryota</taxon>
        <taxon>Fungi</taxon>
        <taxon>Dikarya</taxon>
        <taxon>Ascomycota</taxon>
        <taxon>Pezizomycotina</taxon>
        <taxon>Dothideomycetes</taxon>
        <taxon>Pleosporomycetidae</taxon>
        <taxon>Pleosporales</taxon>
        <taxon>Pleosporineae</taxon>
        <taxon>Pleosporaceae</taxon>
        <taxon>Alternaria</taxon>
        <taxon>Alternaria sect. Alternaria</taxon>
        <taxon>Alternaria alternata complex</taxon>
    </lineage>
</organism>
<name>A0A177D325_ALTAL</name>
<accession>A0A177D325</accession>
<dbReference type="Proteomes" id="UP000077248">
    <property type="component" value="Unassembled WGS sequence"/>
</dbReference>
<reference evidence="2 3" key="1">
    <citation type="submission" date="2016-05" db="EMBL/GenBank/DDBJ databases">
        <title>Comparative analysis of secretome profiles of manganese(II)-oxidizing ascomycete fungi.</title>
        <authorList>
            <consortium name="DOE Joint Genome Institute"/>
            <person name="Zeiner C.A."/>
            <person name="Purvine S.O."/>
            <person name="Zink E.M."/>
            <person name="Wu S."/>
            <person name="Pasa-Tolic L."/>
            <person name="Chaput D.L."/>
            <person name="Haridas S."/>
            <person name="Grigoriev I.V."/>
            <person name="Santelli C.M."/>
            <person name="Hansel C.M."/>
        </authorList>
    </citation>
    <scope>NUCLEOTIDE SEQUENCE [LARGE SCALE GENOMIC DNA]</scope>
    <source>
        <strain evidence="2 3">SRC1lrK2f</strain>
    </source>
</reference>
<dbReference type="AlphaFoldDB" id="A0A177D325"/>
<dbReference type="KEGG" id="aalt:CC77DRAFT_663882"/>
<proteinExistence type="predicted"/>
<gene>
    <name evidence="2" type="ORF">CC77DRAFT_663882</name>
</gene>
<dbReference type="VEuPathDB" id="FungiDB:CC77DRAFT_663882"/>
<protein>
    <submittedName>
        <fullName evidence="2">Uncharacterized protein</fullName>
    </submittedName>
</protein>
<evidence type="ECO:0000256" key="1">
    <source>
        <dbReference type="SAM" id="MobiDB-lite"/>
    </source>
</evidence>
<evidence type="ECO:0000313" key="3">
    <source>
        <dbReference type="Proteomes" id="UP000077248"/>
    </source>
</evidence>
<sequence length="210" mass="22297">MPSQYLWAACHRTSLKQGPSPRQHSPLPLSSASSCRDSPPTALPKPCLPGPSRSPGVPRRQAVFGKPSNFSGARPPSPPKPIHCCVCPQRPLRESALVFIFPPSCTSNQRAPRVVFFSWPVSASRASAAVAAVAAAPLFGSHLEHAAWPQALCYGRPPVDCSPCAAAYSSARPPAQIFLYVESNPPPPRLSSPAPSTVTICPVTLLCLLY</sequence>
<feature type="region of interest" description="Disordered" evidence="1">
    <location>
        <begin position="14"/>
        <end position="77"/>
    </location>
</feature>
<dbReference type="EMBL" id="KV441509">
    <property type="protein sequence ID" value="OAG13540.1"/>
    <property type="molecule type" value="Genomic_DNA"/>
</dbReference>
<evidence type="ECO:0000313" key="2">
    <source>
        <dbReference type="EMBL" id="OAG13540.1"/>
    </source>
</evidence>
<dbReference type="GeneID" id="29118259"/>
<feature type="compositionally biased region" description="Polar residues" evidence="1">
    <location>
        <begin position="15"/>
        <end position="36"/>
    </location>
</feature>
<feature type="compositionally biased region" description="Low complexity" evidence="1">
    <location>
        <begin position="50"/>
        <end position="60"/>
    </location>
</feature>
<keyword evidence="3" id="KW-1185">Reference proteome</keyword>
<dbReference type="RefSeq" id="XP_018378961.1">
    <property type="nucleotide sequence ID" value="XM_018532665.1"/>
</dbReference>